<protein>
    <submittedName>
        <fullName evidence="1">Uncharacterized protein</fullName>
    </submittedName>
</protein>
<dbReference type="EMBL" id="FRCP01000023">
    <property type="protein sequence ID" value="SHM96083.1"/>
    <property type="molecule type" value="Genomic_DNA"/>
</dbReference>
<name>A0A1M7MY11_9FIRM</name>
<evidence type="ECO:0000313" key="1">
    <source>
        <dbReference type="EMBL" id="SHM96083.1"/>
    </source>
</evidence>
<sequence length="55" mass="6425">MSKESELKVLHFDLEKKVFEVNGVPLPNDCDKLDLSFENGEWVLTYNARITLSRR</sequence>
<reference evidence="1 2" key="1">
    <citation type="submission" date="2016-11" db="EMBL/GenBank/DDBJ databases">
        <authorList>
            <person name="Jaros S."/>
            <person name="Januszkiewicz K."/>
            <person name="Wedrychowicz H."/>
        </authorList>
    </citation>
    <scope>NUCLEOTIDE SEQUENCE [LARGE SCALE GENOMIC DNA]</scope>
    <source>
        <strain evidence="1 2">DSM 15930</strain>
    </source>
</reference>
<accession>A0A1M7MY11</accession>
<gene>
    <name evidence="1" type="ORF">SAMN02746066_04111</name>
</gene>
<keyword evidence="2" id="KW-1185">Reference proteome</keyword>
<dbReference type="STRING" id="1120996.SAMN02746066_04111"/>
<dbReference type="RefSeq" id="WP_170865549.1">
    <property type="nucleotide sequence ID" value="NZ_FRCP01000023.1"/>
</dbReference>
<evidence type="ECO:0000313" key="2">
    <source>
        <dbReference type="Proteomes" id="UP000184038"/>
    </source>
</evidence>
<dbReference type="Proteomes" id="UP000184038">
    <property type="component" value="Unassembled WGS sequence"/>
</dbReference>
<dbReference type="AlphaFoldDB" id="A0A1M7MY11"/>
<organism evidence="1 2">
    <name type="scientific">Anaerosporobacter mobilis DSM 15930</name>
    <dbReference type="NCBI Taxonomy" id="1120996"/>
    <lineage>
        <taxon>Bacteria</taxon>
        <taxon>Bacillati</taxon>
        <taxon>Bacillota</taxon>
        <taxon>Clostridia</taxon>
        <taxon>Lachnospirales</taxon>
        <taxon>Lachnospiraceae</taxon>
        <taxon>Anaerosporobacter</taxon>
    </lineage>
</organism>
<proteinExistence type="predicted"/>